<evidence type="ECO:0000256" key="2">
    <source>
        <dbReference type="SAM" id="MobiDB-lite"/>
    </source>
</evidence>
<comment type="caution">
    <text evidence="3">The sequence shown here is derived from an EMBL/GenBank/DDBJ whole genome shotgun (WGS) entry which is preliminary data.</text>
</comment>
<evidence type="ECO:0000313" key="4">
    <source>
        <dbReference type="Proteomes" id="UP001054889"/>
    </source>
</evidence>
<dbReference type="Proteomes" id="UP001054889">
    <property type="component" value="Unassembled WGS sequence"/>
</dbReference>
<organism evidence="3 4">
    <name type="scientific">Eleusine coracana subsp. coracana</name>
    <dbReference type="NCBI Taxonomy" id="191504"/>
    <lineage>
        <taxon>Eukaryota</taxon>
        <taxon>Viridiplantae</taxon>
        <taxon>Streptophyta</taxon>
        <taxon>Embryophyta</taxon>
        <taxon>Tracheophyta</taxon>
        <taxon>Spermatophyta</taxon>
        <taxon>Magnoliopsida</taxon>
        <taxon>Liliopsida</taxon>
        <taxon>Poales</taxon>
        <taxon>Poaceae</taxon>
        <taxon>PACMAD clade</taxon>
        <taxon>Chloridoideae</taxon>
        <taxon>Cynodonteae</taxon>
        <taxon>Eleusininae</taxon>
        <taxon>Eleusine</taxon>
    </lineage>
</organism>
<name>A0AAV5D0T8_ELECO</name>
<sequence>MACHLRSATASVPSSPRSNEPGVEQQLQSLKTTISSPSANIDTMCDGLRSLRNINSSIEEMICTPSNQVILCQAMQRKAVEEELARSLVLLDLCNVMHESFIELKMTVQELLLALKRGDDATAQVKAYIQLTKAAHKQFKKVCKKTTDEKNCMVVKLLAEARLATTSLLESISGLLSKQIEMPKRALISKTSQKGKVVCEEEQLQALECSIRDLENGVELLFRRMIQSRVSLLNTLSS</sequence>
<accession>A0AAV5D0T8</accession>
<reference evidence="3" key="2">
    <citation type="submission" date="2021-12" db="EMBL/GenBank/DDBJ databases">
        <title>Resequencing data analysis of finger millet.</title>
        <authorList>
            <person name="Hatakeyama M."/>
            <person name="Aluri S."/>
            <person name="Balachadran M.T."/>
            <person name="Sivarajan S.R."/>
            <person name="Poveda L."/>
            <person name="Shimizu-Inatsugi R."/>
            <person name="Schlapbach R."/>
            <person name="Sreeman S.M."/>
            <person name="Shimizu K.K."/>
        </authorList>
    </citation>
    <scope>NUCLEOTIDE SEQUENCE</scope>
</reference>
<keyword evidence="4" id="KW-1185">Reference proteome</keyword>
<dbReference type="AlphaFoldDB" id="A0AAV5D0T8"/>
<feature type="compositionally biased region" description="Polar residues" evidence="2">
    <location>
        <begin position="8"/>
        <end position="18"/>
    </location>
</feature>
<reference evidence="3" key="1">
    <citation type="journal article" date="2018" name="DNA Res.">
        <title>Multiple hybrid de novo genome assembly of finger millet, an orphan allotetraploid crop.</title>
        <authorList>
            <person name="Hatakeyama M."/>
            <person name="Aluri S."/>
            <person name="Balachadran M.T."/>
            <person name="Sivarajan S.R."/>
            <person name="Patrignani A."/>
            <person name="Gruter S."/>
            <person name="Poveda L."/>
            <person name="Shimizu-Inatsugi R."/>
            <person name="Baeten J."/>
            <person name="Francoijs K.J."/>
            <person name="Nataraja K.N."/>
            <person name="Reddy Y.A.N."/>
            <person name="Phadnis S."/>
            <person name="Ravikumar R.L."/>
            <person name="Schlapbach R."/>
            <person name="Sreeman S.M."/>
            <person name="Shimizu K.K."/>
        </authorList>
    </citation>
    <scope>NUCLEOTIDE SEQUENCE</scope>
</reference>
<feature type="coiled-coil region" evidence="1">
    <location>
        <begin position="197"/>
        <end position="224"/>
    </location>
</feature>
<gene>
    <name evidence="3" type="primary">ga21749</name>
    <name evidence="3" type="ORF">PR202_ga21749</name>
</gene>
<keyword evidence="1" id="KW-0175">Coiled coil</keyword>
<dbReference type="GO" id="GO:0048367">
    <property type="term" value="P:shoot system development"/>
    <property type="evidence" value="ECO:0007669"/>
    <property type="project" value="InterPro"/>
</dbReference>
<dbReference type="GO" id="GO:0048364">
    <property type="term" value="P:root development"/>
    <property type="evidence" value="ECO:0007669"/>
    <property type="project" value="InterPro"/>
</dbReference>
<dbReference type="InterPro" id="IPR004320">
    <property type="entry name" value="BPS1_pln"/>
</dbReference>
<evidence type="ECO:0000256" key="1">
    <source>
        <dbReference type="SAM" id="Coils"/>
    </source>
</evidence>
<dbReference type="Pfam" id="PF03087">
    <property type="entry name" value="BPS1"/>
    <property type="match status" value="1"/>
</dbReference>
<evidence type="ECO:0000313" key="3">
    <source>
        <dbReference type="EMBL" id="GJN04224.1"/>
    </source>
</evidence>
<dbReference type="EMBL" id="BQKI01000010">
    <property type="protein sequence ID" value="GJN04224.1"/>
    <property type="molecule type" value="Genomic_DNA"/>
</dbReference>
<dbReference type="PANTHER" id="PTHR33070:SF106">
    <property type="entry name" value="OS08G0553750 PROTEIN"/>
    <property type="match status" value="1"/>
</dbReference>
<dbReference type="PANTHER" id="PTHR33070">
    <property type="entry name" value="OS06G0725500 PROTEIN"/>
    <property type="match status" value="1"/>
</dbReference>
<protein>
    <submittedName>
        <fullName evidence="3">Uncharacterized protein</fullName>
    </submittedName>
</protein>
<feature type="region of interest" description="Disordered" evidence="2">
    <location>
        <begin position="1"/>
        <end position="23"/>
    </location>
</feature>
<proteinExistence type="predicted"/>